<dbReference type="EMBL" id="UINC01041806">
    <property type="protein sequence ID" value="SVB43582.1"/>
    <property type="molecule type" value="Genomic_DNA"/>
</dbReference>
<evidence type="ECO:0008006" key="2">
    <source>
        <dbReference type="Google" id="ProtNLM"/>
    </source>
</evidence>
<protein>
    <recommendedName>
        <fullName evidence="2">ASPIC/UnbV domain-containing protein</fullName>
    </recommendedName>
</protein>
<dbReference type="AlphaFoldDB" id="A0A382DZP7"/>
<proteinExistence type="predicted"/>
<accession>A0A382DZP7</accession>
<sequence>PSAIIIFIENQADVENVLITWTDGTKEKIDYYNYYTNIIGLSSL</sequence>
<feature type="non-terminal residue" evidence="1">
    <location>
        <position position="1"/>
    </location>
</feature>
<name>A0A382DZP7_9ZZZZ</name>
<evidence type="ECO:0000313" key="1">
    <source>
        <dbReference type="EMBL" id="SVB43582.1"/>
    </source>
</evidence>
<organism evidence="1">
    <name type="scientific">marine metagenome</name>
    <dbReference type="NCBI Taxonomy" id="408172"/>
    <lineage>
        <taxon>unclassified sequences</taxon>
        <taxon>metagenomes</taxon>
        <taxon>ecological metagenomes</taxon>
    </lineage>
</organism>
<gene>
    <name evidence="1" type="ORF">METZ01_LOCUS196436</name>
</gene>
<reference evidence="1" key="1">
    <citation type="submission" date="2018-05" db="EMBL/GenBank/DDBJ databases">
        <authorList>
            <person name="Lanie J.A."/>
            <person name="Ng W.-L."/>
            <person name="Kazmierczak K.M."/>
            <person name="Andrzejewski T.M."/>
            <person name="Davidsen T.M."/>
            <person name="Wayne K.J."/>
            <person name="Tettelin H."/>
            <person name="Glass J.I."/>
            <person name="Rusch D."/>
            <person name="Podicherti R."/>
            <person name="Tsui H.-C.T."/>
            <person name="Winkler M.E."/>
        </authorList>
    </citation>
    <scope>NUCLEOTIDE SEQUENCE</scope>
</reference>